<accession>L8JGG2</accession>
<reference evidence="1 2" key="1">
    <citation type="submission" date="2012-12" db="EMBL/GenBank/DDBJ databases">
        <title>Genome Assembly of Photobacterium sp. AK15.</title>
        <authorList>
            <person name="Khatri I."/>
            <person name="Vaidya B."/>
            <person name="Srinivas T.N.R."/>
            <person name="Subramanian S."/>
            <person name="Pinnaka A."/>
        </authorList>
    </citation>
    <scope>NUCLEOTIDE SEQUENCE [LARGE SCALE GENOMIC DNA]</scope>
    <source>
        <strain evidence="1 2">AK15</strain>
    </source>
</reference>
<dbReference type="AlphaFoldDB" id="L8JGG2"/>
<dbReference type="Proteomes" id="UP000011134">
    <property type="component" value="Unassembled WGS sequence"/>
</dbReference>
<name>L8JGG2_9GAMM</name>
<keyword evidence="2" id="KW-1185">Reference proteome</keyword>
<proteinExistence type="predicted"/>
<evidence type="ECO:0000313" key="2">
    <source>
        <dbReference type="Proteomes" id="UP000011134"/>
    </source>
</evidence>
<gene>
    <name evidence="1" type="ORF">C942_00269</name>
</gene>
<dbReference type="EMBL" id="AMZO01000001">
    <property type="protein sequence ID" value="ELR67961.1"/>
    <property type="molecule type" value="Genomic_DNA"/>
</dbReference>
<organism evidence="1 2">
    <name type="scientific">Photobacterium marinum</name>
    <dbReference type="NCBI Taxonomy" id="1056511"/>
    <lineage>
        <taxon>Bacteria</taxon>
        <taxon>Pseudomonadati</taxon>
        <taxon>Pseudomonadota</taxon>
        <taxon>Gammaproteobacteria</taxon>
        <taxon>Vibrionales</taxon>
        <taxon>Vibrionaceae</taxon>
        <taxon>Photobacterium</taxon>
    </lineage>
</organism>
<dbReference type="PATRIC" id="fig|1056511.3.peg.272"/>
<evidence type="ECO:0000313" key="1">
    <source>
        <dbReference type="EMBL" id="ELR67961.1"/>
    </source>
</evidence>
<sequence>MTATYHDVESGDTKEVSTGTGEPEFKIVFKYPNYDEAKAAVAARAKAVKSG</sequence>
<protein>
    <submittedName>
        <fullName evidence="1">Uncharacterized protein</fullName>
    </submittedName>
</protein>
<dbReference type="RefSeq" id="WP_007461576.1">
    <property type="nucleotide sequence ID" value="NZ_AMZO01000001.1"/>
</dbReference>
<comment type="caution">
    <text evidence="1">The sequence shown here is derived from an EMBL/GenBank/DDBJ whole genome shotgun (WGS) entry which is preliminary data.</text>
</comment>